<feature type="transmembrane region" description="Helical" evidence="8">
    <location>
        <begin position="86"/>
        <end position="103"/>
    </location>
</feature>
<keyword evidence="6 8" id="KW-0472">Membrane</keyword>
<feature type="transmembrane region" description="Helical" evidence="8">
    <location>
        <begin position="140"/>
        <end position="164"/>
    </location>
</feature>
<feature type="transmembrane region" description="Helical" evidence="8">
    <location>
        <begin position="384"/>
        <end position="405"/>
    </location>
</feature>
<evidence type="ECO:0000256" key="3">
    <source>
        <dbReference type="ARBA" id="ARBA00022519"/>
    </source>
</evidence>
<feature type="transmembrane region" description="Helical" evidence="8">
    <location>
        <begin position="342"/>
        <end position="372"/>
    </location>
</feature>
<dbReference type="GO" id="GO:0005886">
    <property type="term" value="C:plasma membrane"/>
    <property type="evidence" value="ECO:0007669"/>
    <property type="project" value="UniProtKB-SubCell"/>
</dbReference>
<name>A0A967BCS5_9RHOB</name>
<evidence type="ECO:0000313" key="11">
    <source>
        <dbReference type="Proteomes" id="UP000639775"/>
    </source>
</evidence>
<evidence type="ECO:0000259" key="9">
    <source>
        <dbReference type="Pfam" id="PF06808"/>
    </source>
</evidence>
<organism evidence="10 11">
    <name type="scientific">Roseovarius gahaiensis</name>
    <dbReference type="NCBI Taxonomy" id="2716691"/>
    <lineage>
        <taxon>Bacteria</taxon>
        <taxon>Pseudomonadati</taxon>
        <taxon>Pseudomonadota</taxon>
        <taxon>Alphaproteobacteria</taxon>
        <taxon>Rhodobacterales</taxon>
        <taxon>Roseobacteraceae</taxon>
        <taxon>Roseovarius</taxon>
    </lineage>
</organism>
<dbReference type="PIRSF" id="PIRSF006066">
    <property type="entry name" value="HI0050"/>
    <property type="match status" value="1"/>
</dbReference>
<dbReference type="Proteomes" id="UP000639775">
    <property type="component" value="Unassembled WGS sequence"/>
</dbReference>
<keyword evidence="4 8" id="KW-0812">Transmembrane</keyword>
<comment type="caution">
    <text evidence="10">The sequence shown here is derived from an EMBL/GenBank/DDBJ whole genome shotgun (WGS) entry which is preliminary data.</text>
</comment>
<evidence type="ECO:0000256" key="4">
    <source>
        <dbReference type="ARBA" id="ARBA00022692"/>
    </source>
</evidence>
<dbReference type="Pfam" id="PF06808">
    <property type="entry name" value="DctM"/>
    <property type="match status" value="1"/>
</dbReference>
<feature type="transmembrane region" description="Helical" evidence="8">
    <location>
        <begin position="219"/>
        <end position="239"/>
    </location>
</feature>
<feature type="transmembrane region" description="Helical" evidence="8">
    <location>
        <begin position="54"/>
        <end position="74"/>
    </location>
</feature>
<keyword evidence="11" id="KW-1185">Reference proteome</keyword>
<evidence type="ECO:0000256" key="2">
    <source>
        <dbReference type="ARBA" id="ARBA00022475"/>
    </source>
</evidence>
<evidence type="ECO:0000256" key="8">
    <source>
        <dbReference type="SAM" id="Phobius"/>
    </source>
</evidence>
<keyword evidence="3 7" id="KW-0997">Cell inner membrane</keyword>
<feature type="transmembrane region" description="Helical" evidence="8">
    <location>
        <begin position="176"/>
        <end position="199"/>
    </location>
</feature>
<keyword evidence="2" id="KW-1003">Cell membrane</keyword>
<dbReference type="PANTHER" id="PTHR33362">
    <property type="entry name" value="SIALIC ACID TRAP TRANSPORTER PERMEASE PROTEIN SIAT-RELATED"/>
    <property type="match status" value="1"/>
</dbReference>
<feature type="transmembrane region" description="Helical" evidence="8">
    <location>
        <begin position="304"/>
        <end position="322"/>
    </location>
</feature>
<feature type="transmembrane region" description="Helical" evidence="8">
    <location>
        <begin position="245"/>
        <end position="264"/>
    </location>
</feature>
<feature type="transmembrane region" description="Helical" evidence="8">
    <location>
        <begin position="425"/>
        <end position="450"/>
    </location>
</feature>
<comment type="function">
    <text evidence="7">Part of the tripartite ATP-independent periplasmic (TRAP) transport system.</text>
</comment>
<dbReference type="GO" id="GO:0022857">
    <property type="term" value="F:transmembrane transporter activity"/>
    <property type="evidence" value="ECO:0007669"/>
    <property type="project" value="UniProtKB-UniRule"/>
</dbReference>
<proteinExistence type="predicted"/>
<evidence type="ECO:0000256" key="7">
    <source>
        <dbReference type="RuleBase" id="RU369079"/>
    </source>
</evidence>
<feature type="transmembrane region" description="Helical" evidence="8">
    <location>
        <begin position="7"/>
        <end position="34"/>
    </location>
</feature>
<dbReference type="EMBL" id="JAAORB010000004">
    <property type="protein sequence ID" value="NHQ73671.1"/>
    <property type="molecule type" value="Genomic_DNA"/>
</dbReference>
<feature type="domain" description="TRAP C4-dicarboxylate transport system permease DctM subunit" evidence="9">
    <location>
        <begin position="7"/>
        <end position="445"/>
    </location>
</feature>
<comment type="subcellular location">
    <subcellularLocation>
        <location evidence="1 7">Cell inner membrane</location>
        <topology evidence="1 7">Multi-pass membrane protein</topology>
    </subcellularLocation>
</comment>
<dbReference type="InterPro" id="IPR004681">
    <property type="entry name" value="TRAP_DctM"/>
</dbReference>
<gene>
    <name evidence="10" type="ORF">HAT86_04205</name>
</gene>
<dbReference type="AlphaFoldDB" id="A0A967BCS5"/>
<evidence type="ECO:0000256" key="5">
    <source>
        <dbReference type="ARBA" id="ARBA00022989"/>
    </source>
</evidence>
<dbReference type="RefSeq" id="WP_167193714.1">
    <property type="nucleotide sequence ID" value="NZ_JAAORB010000004.1"/>
</dbReference>
<accession>A0A967BCS5</accession>
<dbReference type="PANTHER" id="PTHR33362:SF5">
    <property type="entry name" value="C4-DICARBOXYLATE TRAP TRANSPORTER LARGE PERMEASE PROTEIN DCTM"/>
    <property type="match status" value="1"/>
</dbReference>
<protein>
    <submittedName>
        <fullName evidence="10">TRAP transporter large permease</fullName>
    </submittedName>
</protein>
<evidence type="ECO:0000256" key="1">
    <source>
        <dbReference type="ARBA" id="ARBA00004429"/>
    </source>
</evidence>
<dbReference type="InterPro" id="IPR010656">
    <property type="entry name" value="DctM"/>
</dbReference>
<evidence type="ECO:0000313" key="10">
    <source>
        <dbReference type="EMBL" id="NHQ73671.1"/>
    </source>
</evidence>
<reference evidence="10" key="1">
    <citation type="submission" date="2020-03" db="EMBL/GenBank/DDBJ databases">
        <title>Roseovarius gahaiensis sp. nov., isolated from Gahai Saline Lake, China.</title>
        <authorList>
            <person name="Sun X."/>
        </authorList>
    </citation>
    <scope>NUCLEOTIDE SEQUENCE</scope>
    <source>
        <strain evidence="10">GH877</strain>
    </source>
</reference>
<keyword evidence="7" id="KW-0813">Transport</keyword>
<evidence type="ECO:0000256" key="6">
    <source>
        <dbReference type="ARBA" id="ARBA00023136"/>
    </source>
</evidence>
<sequence>MTDPSTLVTLISIGVTLLFMLGVPVFLVIGYWVIGVSFVLGMPLQNIGGALADVFTDGFALLAMPLFILTGDLINRSGIARRLSDFAYACLGWIRGGLAMASLGACGLFAAISGSNSATTATIGSMLHPEMVKGGYDERFSAATAAAGGTVGIIIPPSIIFIVYGFLLNLPISELFVAGIIPGAMMVGAMMFAAFLICWSNKWGILIALSPMRVIKTAIGAWLGFFAIGLVLWGIYTGKFSPTEAAGVTVGFCVIVGFISLPLYKIMGGAKGRDVSEKRVSEMLVVEGFSPLELPSITMRSAQITGILAPLIAVSVVMQQILSVLGAQELIGDFVTSMGGYYAVLFTSMAIVFVCGMVLESLPVTIILAPILAPIAHSVGVEPVQFAVIFLVGASIGFVTPPYGLNLYVASGVTGVPYFRLLRYTLPYLVALLTVWFIIALVPEFSTALLPNR</sequence>
<keyword evidence="5 8" id="KW-1133">Transmembrane helix</keyword>